<name>A0A699Z7A7_HAELA</name>
<accession>A0A699Z7A7</accession>
<dbReference type="GO" id="GO:0016020">
    <property type="term" value="C:membrane"/>
    <property type="evidence" value="ECO:0007669"/>
    <property type="project" value="TreeGrafter"/>
</dbReference>
<dbReference type="InterPro" id="IPR013783">
    <property type="entry name" value="Ig-like_fold"/>
</dbReference>
<organism evidence="2 3">
    <name type="scientific">Haematococcus lacustris</name>
    <name type="common">Green alga</name>
    <name type="synonym">Haematococcus pluvialis</name>
    <dbReference type="NCBI Taxonomy" id="44745"/>
    <lineage>
        <taxon>Eukaryota</taxon>
        <taxon>Viridiplantae</taxon>
        <taxon>Chlorophyta</taxon>
        <taxon>core chlorophytes</taxon>
        <taxon>Chlorophyceae</taxon>
        <taxon>CS clade</taxon>
        <taxon>Chlamydomonadales</taxon>
        <taxon>Haematococcaceae</taxon>
        <taxon>Haematococcus</taxon>
    </lineage>
</organism>
<feature type="domain" description="CBM20" evidence="1">
    <location>
        <begin position="2"/>
        <end position="93"/>
    </location>
</feature>
<dbReference type="Gene3D" id="2.60.40.10">
    <property type="entry name" value="Immunoglobulins"/>
    <property type="match status" value="1"/>
</dbReference>
<dbReference type="PANTHER" id="PTHR15048:SF0">
    <property type="entry name" value="STARCH-BINDING DOMAIN-CONTAINING PROTEIN 1"/>
    <property type="match status" value="1"/>
</dbReference>
<dbReference type="PANTHER" id="PTHR15048">
    <property type="entry name" value="STARCH-BINDING DOMAIN-CONTAINING PROTEIN 1"/>
    <property type="match status" value="1"/>
</dbReference>
<dbReference type="CDD" id="cd05467">
    <property type="entry name" value="CBM20"/>
    <property type="match status" value="1"/>
</dbReference>
<sequence>MAGQAASVPVTVRITKQVDFGESLKLVGNQPCLGNWDLSKADHLRWTDGHVWSSTFNAPVGVEIRFKLVRTKDNGEPVWEDGSDRKFKPFLIP</sequence>
<keyword evidence="3" id="KW-1185">Reference proteome</keyword>
<dbReference type="InterPro" id="IPR013784">
    <property type="entry name" value="Carb-bd-like_fold"/>
</dbReference>
<dbReference type="AlphaFoldDB" id="A0A699Z7A7"/>
<evidence type="ECO:0000259" key="1">
    <source>
        <dbReference type="PROSITE" id="PS51166"/>
    </source>
</evidence>
<dbReference type="Proteomes" id="UP000485058">
    <property type="component" value="Unassembled WGS sequence"/>
</dbReference>
<proteinExistence type="predicted"/>
<comment type="caution">
    <text evidence="2">The sequence shown here is derived from an EMBL/GenBank/DDBJ whole genome shotgun (WGS) entry which is preliminary data.</text>
</comment>
<evidence type="ECO:0000313" key="2">
    <source>
        <dbReference type="EMBL" id="GFH17465.1"/>
    </source>
</evidence>
<dbReference type="SMART" id="SM01065">
    <property type="entry name" value="CBM_2"/>
    <property type="match status" value="1"/>
</dbReference>
<dbReference type="SUPFAM" id="SSF49452">
    <property type="entry name" value="Starch-binding domain-like"/>
    <property type="match status" value="1"/>
</dbReference>
<dbReference type="InterPro" id="IPR002044">
    <property type="entry name" value="CBM20"/>
</dbReference>
<reference evidence="2 3" key="1">
    <citation type="submission" date="2020-02" db="EMBL/GenBank/DDBJ databases">
        <title>Draft genome sequence of Haematococcus lacustris strain NIES-144.</title>
        <authorList>
            <person name="Morimoto D."/>
            <person name="Nakagawa S."/>
            <person name="Yoshida T."/>
            <person name="Sawayama S."/>
        </authorList>
    </citation>
    <scope>NUCLEOTIDE SEQUENCE [LARGE SCALE GENOMIC DNA]</scope>
    <source>
        <strain evidence="2 3">NIES-144</strain>
    </source>
</reference>
<dbReference type="EMBL" id="BLLF01001152">
    <property type="protein sequence ID" value="GFH17465.1"/>
    <property type="molecule type" value="Genomic_DNA"/>
</dbReference>
<dbReference type="PROSITE" id="PS51166">
    <property type="entry name" value="CBM20"/>
    <property type="match status" value="1"/>
</dbReference>
<evidence type="ECO:0000313" key="3">
    <source>
        <dbReference type="Proteomes" id="UP000485058"/>
    </source>
</evidence>
<dbReference type="Pfam" id="PF00686">
    <property type="entry name" value="CBM_20"/>
    <property type="match status" value="1"/>
</dbReference>
<dbReference type="GO" id="GO:2001070">
    <property type="term" value="F:starch binding"/>
    <property type="evidence" value="ECO:0007669"/>
    <property type="project" value="InterPro"/>
</dbReference>
<gene>
    <name evidence="2" type="ORF">HaLaN_14109</name>
</gene>
<protein>
    <submittedName>
        <fullName evidence="2">CBM20 domain-containing protein</fullName>
    </submittedName>
</protein>